<organism evidence="3 4">
    <name type="scientific">Allorhodopirellula solitaria</name>
    <dbReference type="NCBI Taxonomy" id="2527987"/>
    <lineage>
        <taxon>Bacteria</taxon>
        <taxon>Pseudomonadati</taxon>
        <taxon>Planctomycetota</taxon>
        <taxon>Planctomycetia</taxon>
        <taxon>Pirellulales</taxon>
        <taxon>Pirellulaceae</taxon>
        <taxon>Allorhodopirellula</taxon>
    </lineage>
</organism>
<evidence type="ECO:0000313" key="3">
    <source>
        <dbReference type="EMBL" id="TWT56167.1"/>
    </source>
</evidence>
<dbReference type="InterPro" id="IPR038215">
    <property type="entry name" value="TN5-like_N_sf"/>
</dbReference>
<feature type="transmembrane region" description="Helical" evidence="1">
    <location>
        <begin position="50"/>
        <end position="69"/>
    </location>
</feature>
<dbReference type="RefSeq" id="WP_146393342.1">
    <property type="nucleotide sequence ID" value="NZ_SJPK01000016.1"/>
</dbReference>
<accession>A0A5C5WZI5</accession>
<dbReference type="Gene3D" id="1.10.246.40">
    <property type="entry name" value="Tn5 transposase, domain 1"/>
    <property type="match status" value="1"/>
</dbReference>
<sequence>MEWIESEFAWLELGDLRREKRVKTIVEQFSRIAEFSKRAVRYFKPYLRNLVRAAVFGLAFAVPLIRSSFAATARYSMPS</sequence>
<dbReference type="InterPro" id="IPR014735">
    <property type="entry name" value="Transposase_Tn5-like_N"/>
</dbReference>
<dbReference type="EMBL" id="SJPK01000016">
    <property type="protein sequence ID" value="TWT56167.1"/>
    <property type="molecule type" value="Genomic_DNA"/>
</dbReference>
<reference evidence="3 4" key="1">
    <citation type="submission" date="2019-02" db="EMBL/GenBank/DDBJ databases">
        <title>Deep-cultivation of Planctomycetes and their phenomic and genomic characterization uncovers novel biology.</title>
        <authorList>
            <person name="Wiegand S."/>
            <person name="Jogler M."/>
            <person name="Boedeker C."/>
            <person name="Pinto D."/>
            <person name="Vollmers J."/>
            <person name="Rivas-Marin E."/>
            <person name="Kohn T."/>
            <person name="Peeters S.H."/>
            <person name="Heuer A."/>
            <person name="Rast P."/>
            <person name="Oberbeckmann S."/>
            <person name="Bunk B."/>
            <person name="Jeske O."/>
            <person name="Meyerdierks A."/>
            <person name="Storesund J.E."/>
            <person name="Kallscheuer N."/>
            <person name="Luecker S."/>
            <person name="Lage O.M."/>
            <person name="Pohl T."/>
            <person name="Merkel B.J."/>
            <person name="Hornburger P."/>
            <person name="Mueller R.-W."/>
            <person name="Bruemmer F."/>
            <person name="Labrenz M."/>
            <person name="Spormann A.M."/>
            <person name="Op Den Camp H."/>
            <person name="Overmann J."/>
            <person name="Amann R."/>
            <person name="Jetten M.S.M."/>
            <person name="Mascher T."/>
            <person name="Medema M.H."/>
            <person name="Devos D.P."/>
            <person name="Kaster A.-K."/>
            <person name="Ovreas L."/>
            <person name="Rohde M."/>
            <person name="Galperin M.Y."/>
            <person name="Jogler C."/>
        </authorList>
    </citation>
    <scope>NUCLEOTIDE SEQUENCE [LARGE SCALE GENOMIC DNA]</scope>
    <source>
        <strain evidence="3 4">CA85</strain>
    </source>
</reference>
<dbReference type="Proteomes" id="UP000318053">
    <property type="component" value="Unassembled WGS sequence"/>
</dbReference>
<dbReference type="Pfam" id="PF14706">
    <property type="entry name" value="Tnp_DNA_bind"/>
    <property type="match status" value="1"/>
</dbReference>
<keyword evidence="1" id="KW-1133">Transmembrane helix</keyword>
<evidence type="ECO:0000256" key="1">
    <source>
        <dbReference type="SAM" id="Phobius"/>
    </source>
</evidence>
<evidence type="ECO:0000313" key="4">
    <source>
        <dbReference type="Proteomes" id="UP000318053"/>
    </source>
</evidence>
<comment type="caution">
    <text evidence="3">The sequence shown here is derived from an EMBL/GenBank/DDBJ whole genome shotgun (WGS) entry which is preliminary data.</text>
</comment>
<keyword evidence="4" id="KW-1185">Reference proteome</keyword>
<dbReference type="AlphaFoldDB" id="A0A5C5WZI5"/>
<keyword evidence="1" id="KW-0812">Transmembrane</keyword>
<evidence type="ECO:0000259" key="2">
    <source>
        <dbReference type="Pfam" id="PF14706"/>
    </source>
</evidence>
<proteinExistence type="predicted"/>
<keyword evidence="1" id="KW-0472">Membrane</keyword>
<gene>
    <name evidence="3" type="ORF">CA85_45090</name>
</gene>
<feature type="domain" description="Transposase Tn5-like N-terminal" evidence="2">
    <location>
        <begin position="2"/>
        <end position="31"/>
    </location>
</feature>
<protein>
    <recommendedName>
        <fullName evidence="2">Transposase Tn5-like N-terminal domain-containing protein</fullName>
    </recommendedName>
</protein>
<name>A0A5C5WZI5_9BACT</name>